<dbReference type="Pfam" id="PF02941">
    <property type="entry name" value="FeThRed_A"/>
    <property type="match status" value="1"/>
</dbReference>
<dbReference type="Gene3D" id="2.30.30.50">
    <property type="match status" value="1"/>
</dbReference>
<evidence type="ECO:0000313" key="7">
    <source>
        <dbReference type="Proteomes" id="UP001445335"/>
    </source>
</evidence>
<sequence>MSTLRALALEGSRRQAGGAFTNSKRAPRPLRARRHGVAAMFGGDDDDLQEGLEQGSKVRVKGSVTIYHSPKLGEFNLEGKEGTILEVIKMFKGKKLSSNLPYKVQFMVPSDGKDIKLIAHLAGGELERIGE</sequence>
<evidence type="ECO:0000313" key="6">
    <source>
        <dbReference type="EMBL" id="KAK9832828.1"/>
    </source>
</evidence>
<accession>A0AAW1RGT1</accession>
<comment type="similarity">
    <text evidence="4">Belongs to the ferredoxin thioredoxin reductase alpha subunit family.</text>
</comment>
<evidence type="ECO:0000256" key="2">
    <source>
        <dbReference type="ARBA" id="ARBA00026011"/>
    </source>
</evidence>
<organism evidence="6 7">
    <name type="scientific">Elliptochloris bilobata</name>
    <dbReference type="NCBI Taxonomy" id="381761"/>
    <lineage>
        <taxon>Eukaryota</taxon>
        <taxon>Viridiplantae</taxon>
        <taxon>Chlorophyta</taxon>
        <taxon>core chlorophytes</taxon>
        <taxon>Trebouxiophyceae</taxon>
        <taxon>Trebouxiophyceae incertae sedis</taxon>
        <taxon>Elliptochloris clade</taxon>
        <taxon>Elliptochloris</taxon>
    </lineage>
</organism>
<dbReference type="InterPro" id="IPR044166">
    <property type="entry name" value="FTRV"/>
</dbReference>
<dbReference type="EMBL" id="JALJOU010000038">
    <property type="protein sequence ID" value="KAK9832828.1"/>
    <property type="molecule type" value="Genomic_DNA"/>
</dbReference>
<dbReference type="SUPFAM" id="SSF50090">
    <property type="entry name" value="Electron transport accessory proteins"/>
    <property type="match status" value="1"/>
</dbReference>
<evidence type="ECO:0000259" key="5">
    <source>
        <dbReference type="Pfam" id="PF02941"/>
    </source>
</evidence>
<dbReference type="PANTHER" id="PTHR46937">
    <property type="entry name" value="FERREDOXIN-THIOREDOXIN REDUCTASE, VARIABLE CHAIN"/>
    <property type="match status" value="1"/>
</dbReference>
<evidence type="ECO:0000256" key="1">
    <source>
        <dbReference type="ARBA" id="ARBA00023002"/>
    </source>
</evidence>
<evidence type="ECO:0000256" key="4">
    <source>
        <dbReference type="ARBA" id="ARBA00034490"/>
    </source>
</evidence>
<reference evidence="6 7" key="1">
    <citation type="journal article" date="2024" name="Nat. Commun.">
        <title>Phylogenomics reveals the evolutionary origins of lichenization in chlorophyte algae.</title>
        <authorList>
            <person name="Puginier C."/>
            <person name="Libourel C."/>
            <person name="Otte J."/>
            <person name="Skaloud P."/>
            <person name="Haon M."/>
            <person name="Grisel S."/>
            <person name="Petersen M."/>
            <person name="Berrin J.G."/>
            <person name="Delaux P.M."/>
            <person name="Dal Grande F."/>
            <person name="Keller J."/>
        </authorList>
    </citation>
    <scope>NUCLEOTIDE SEQUENCE [LARGE SCALE GENOMIC DNA]</scope>
    <source>
        <strain evidence="6 7">SAG 245.80</strain>
    </source>
</reference>
<comment type="function">
    <text evidence="3">Variable subunit of the ferredoxin-thioredoxin reductase (FTR), which catalyzes the two-electron reduction of thioredoxins by the electrons provided by reduced ferredoxin.</text>
</comment>
<dbReference type="GO" id="GO:0016491">
    <property type="term" value="F:oxidoreductase activity"/>
    <property type="evidence" value="ECO:0007669"/>
    <property type="project" value="UniProtKB-KW"/>
</dbReference>
<dbReference type="Proteomes" id="UP001445335">
    <property type="component" value="Unassembled WGS sequence"/>
</dbReference>
<comment type="caution">
    <text evidence="6">The sequence shown here is derived from an EMBL/GenBank/DDBJ whole genome shotgun (WGS) entry which is preliminary data.</text>
</comment>
<dbReference type="GO" id="GO:0015979">
    <property type="term" value="P:photosynthesis"/>
    <property type="evidence" value="ECO:0007669"/>
    <property type="project" value="InterPro"/>
</dbReference>
<keyword evidence="1" id="KW-0560">Oxidoreductase</keyword>
<dbReference type="InterPro" id="IPR004207">
    <property type="entry name" value="Fd_thioredoxin_Rdtase_alpha"/>
</dbReference>
<dbReference type="InterPro" id="IPR008990">
    <property type="entry name" value="Elect_transpt_acc-like_dom_sf"/>
</dbReference>
<proteinExistence type="inferred from homology"/>
<evidence type="ECO:0000256" key="3">
    <source>
        <dbReference type="ARBA" id="ARBA00034474"/>
    </source>
</evidence>
<gene>
    <name evidence="6" type="ORF">WJX81_004911</name>
</gene>
<protein>
    <recommendedName>
        <fullName evidence="5">Ferredoxin thioredoxin reductase alpha chain domain-containing protein</fullName>
    </recommendedName>
</protein>
<dbReference type="PANTHER" id="PTHR46937:SF4">
    <property type="entry name" value="FERREDOXIN-THIOREDOXIN REDUCTASE SUBUNIT A1, CHLOROPLASTIC"/>
    <property type="match status" value="1"/>
</dbReference>
<comment type="subunit">
    <text evidence="2">Heterodimer of subunit A (variable subunit) and subunit B (catalytic subunit). Heterodimeric FTR forms a complex with ferredoxin and thioredoxin.</text>
</comment>
<feature type="domain" description="Ferredoxin thioredoxin reductase alpha chain" evidence="5">
    <location>
        <begin position="55"/>
        <end position="123"/>
    </location>
</feature>
<dbReference type="AlphaFoldDB" id="A0AAW1RGT1"/>
<keyword evidence="7" id="KW-1185">Reference proteome</keyword>
<name>A0AAW1RGT1_9CHLO</name>